<dbReference type="Proteomes" id="UP000808146">
    <property type="component" value="Unassembled WGS sequence"/>
</dbReference>
<feature type="domain" description="PAC" evidence="2">
    <location>
        <begin position="85"/>
        <end position="137"/>
    </location>
</feature>
<dbReference type="InterPro" id="IPR000014">
    <property type="entry name" value="PAS"/>
</dbReference>
<dbReference type="PROSITE" id="PS50112">
    <property type="entry name" value="PAS"/>
    <property type="match status" value="1"/>
</dbReference>
<dbReference type="SMART" id="SM00091">
    <property type="entry name" value="PAS"/>
    <property type="match status" value="1"/>
</dbReference>
<evidence type="ECO:0000313" key="4">
    <source>
        <dbReference type="Proteomes" id="UP000808146"/>
    </source>
</evidence>
<name>A0A9D7QI37_9RHOO</name>
<dbReference type="AlphaFoldDB" id="A0A9D7QI37"/>
<organism evidence="3 4">
    <name type="scientific">Candidatus Dechloromonas phosphorivorans</name>
    <dbReference type="NCBI Taxonomy" id="2899244"/>
    <lineage>
        <taxon>Bacteria</taxon>
        <taxon>Pseudomonadati</taxon>
        <taxon>Pseudomonadota</taxon>
        <taxon>Betaproteobacteria</taxon>
        <taxon>Rhodocyclales</taxon>
        <taxon>Azonexaceae</taxon>
        <taxon>Dechloromonas</taxon>
    </lineage>
</organism>
<dbReference type="PROSITE" id="PS50113">
    <property type="entry name" value="PAC"/>
    <property type="match status" value="1"/>
</dbReference>
<dbReference type="NCBIfam" id="TIGR00229">
    <property type="entry name" value="sensory_box"/>
    <property type="match status" value="1"/>
</dbReference>
<evidence type="ECO:0000313" key="3">
    <source>
        <dbReference type="EMBL" id="MBK8889744.1"/>
    </source>
</evidence>
<protein>
    <submittedName>
        <fullName evidence="3">PAS domain S-box protein</fullName>
    </submittedName>
</protein>
<gene>
    <name evidence="3" type="ORF">IPN75_04775</name>
</gene>
<dbReference type="InterPro" id="IPR001610">
    <property type="entry name" value="PAC"/>
</dbReference>
<dbReference type="Pfam" id="PF08448">
    <property type="entry name" value="PAS_4"/>
    <property type="match status" value="1"/>
</dbReference>
<dbReference type="SUPFAM" id="SSF55785">
    <property type="entry name" value="PYP-like sensor domain (PAS domain)"/>
    <property type="match status" value="1"/>
</dbReference>
<evidence type="ECO:0000259" key="2">
    <source>
        <dbReference type="PROSITE" id="PS50113"/>
    </source>
</evidence>
<dbReference type="EMBL" id="JADKBR010000003">
    <property type="protein sequence ID" value="MBK8889744.1"/>
    <property type="molecule type" value="Genomic_DNA"/>
</dbReference>
<sequence>MEGNVQAVSSLGDLILEQTADALIYANHEGVIERWNAAATSMFGYAFAEAYGQSLDLIIPESLRAAHWRGFEAAMANGSTRLQGRPTLTRAERKTGERIYVEMSFSLVSDELGKAIGSVAMARDVTERVLREKAAAIGKRE</sequence>
<dbReference type="SMART" id="SM00086">
    <property type="entry name" value="PAC"/>
    <property type="match status" value="1"/>
</dbReference>
<proteinExistence type="predicted"/>
<comment type="caution">
    <text evidence="3">The sequence shown here is derived from an EMBL/GenBank/DDBJ whole genome shotgun (WGS) entry which is preliminary data.</text>
</comment>
<evidence type="ECO:0000259" key="1">
    <source>
        <dbReference type="PROSITE" id="PS50112"/>
    </source>
</evidence>
<dbReference type="InterPro" id="IPR000700">
    <property type="entry name" value="PAS-assoc_C"/>
</dbReference>
<accession>A0A9D7QI37</accession>
<feature type="domain" description="PAS" evidence="1">
    <location>
        <begin position="15"/>
        <end position="78"/>
    </location>
</feature>
<dbReference type="CDD" id="cd00130">
    <property type="entry name" value="PAS"/>
    <property type="match status" value="1"/>
</dbReference>
<dbReference type="InterPro" id="IPR013656">
    <property type="entry name" value="PAS_4"/>
</dbReference>
<dbReference type="InterPro" id="IPR035965">
    <property type="entry name" value="PAS-like_dom_sf"/>
</dbReference>
<dbReference type="Gene3D" id="3.30.450.20">
    <property type="entry name" value="PAS domain"/>
    <property type="match status" value="1"/>
</dbReference>
<reference evidence="3" key="1">
    <citation type="submission" date="2020-10" db="EMBL/GenBank/DDBJ databases">
        <title>Connecting structure to function with the recovery of over 1000 high-quality activated sludge metagenome-assembled genomes encoding full-length rRNA genes using long-read sequencing.</title>
        <authorList>
            <person name="Singleton C.M."/>
            <person name="Petriglieri F."/>
            <person name="Kristensen J.M."/>
            <person name="Kirkegaard R.H."/>
            <person name="Michaelsen T.Y."/>
            <person name="Andersen M.H."/>
            <person name="Karst S.M."/>
            <person name="Dueholm M.S."/>
            <person name="Nielsen P.H."/>
            <person name="Albertsen M."/>
        </authorList>
    </citation>
    <scope>NUCLEOTIDE SEQUENCE</scope>
    <source>
        <strain evidence="3">OdNE_18-Q3-R46-58_BAT3C.305</strain>
    </source>
</reference>